<evidence type="ECO:0000256" key="5">
    <source>
        <dbReference type="ARBA" id="ARBA00013063"/>
    </source>
</evidence>
<dbReference type="EC" id="4.1.2.14" evidence="5"/>
<name>A0A3A4B360_9ACTN</name>
<keyword evidence="7" id="KW-0704">Schiff base</keyword>
<dbReference type="PROSITE" id="PS00159">
    <property type="entry name" value="ALDOLASE_KDPG_KHG_1"/>
    <property type="match status" value="1"/>
</dbReference>
<evidence type="ECO:0000256" key="4">
    <source>
        <dbReference type="ARBA" id="ARBA00011233"/>
    </source>
</evidence>
<reference evidence="10 11" key="1">
    <citation type="submission" date="2018-09" db="EMBL/GenBank/DDBJ databases">
        <title>YIM 75507 draft genome.</title>
        <authorList>
            <person name="Tang S."/>
            <person name="Feng Y."/>
        </authorList>
    </citation>
    <scope>NUCLEOTIDE SEQUENCE [LARGE SCALE GENOMIC DNA]</scope>
    <source>
        <strain evidence="10 11">YIM 75507</strain>
    </source>
</reference>
<dbReference type="Gene3D" id="3.20.20.70">
    <property type="entry name" value="Aldolase class I"/>
    <property type="match status" value="1"/>
</dbReference>
<sequence length="468" mass="49650">MRRDGRTRGRRPLPAHERRVERVDHRHRPGAGDRADRAPQRLRGAGDVPAAPEAVGARADRRAGAAPGRRDQGRPRPGDRPRRGRAGPRARGRLGADPGRGRARLRPRDHRAGGRGRPRAAGLRLHPRGRARRREPALRAGPVPAPPGPRAGGRRGGRARAERRGDQHLLRPVLRGDRRGVLRSPGHLRGQRRAHPGRARRRVPRRRRAAPHRRAAGRLRLPAPLRGHPAPGGLPRGDRHRAHRRSAARAGRDGGLAGTEPGDPVNPLDLAPVIPVVVIDDVSTAVPLARALVAGGLPVIEVTLRTPVALDAIERIAAEVPQAVVGAGTVRTRAEVTDARNAGSRFLVSPGCTPRLVSAALGSGLAFLPGVATVSEAMSLLEEGITEMKFFPAEAAGGVPFLKSIGGPLPQVRFCPTGGVRLATAPDYLALPNVACVGGTWLTPAEALKTGDYARIEALAAEAAALRP</sequence>
<dbReference type="Pfam" id="PF01081">
    <property type="entry name" value="Aldolase"/>
    <property type="match status" value="1"/>
</dbReference>
<feature type="region of interest" description="Disordered" evidence="9">
    <location>
        <begin position="1"/>
        <end position="265"/>
    </location>
</feature>
<feature type="compositionally biased region" description="Basic and acidic residues" evidence="9">
    <location>
        <begin position="159"/>
        <end position="180"/>
    </location>
</feature>
<dbReference type="PANTHER" id="PTHR30246">
    <property type="entry name" value="2-KETO-3-DEOXY-6-PHOSPHOGLUCONATE ALDOLASE"/>
    <property type="match status" value="1"/>
</dbReference>
<evidence type="ECO:0000256" key="8">
    <source>
        <dbReference type="ARBA" id="ARBA00023277"/>
    </source>
</evidence>
<evidence type="ECO:0000256" key="1">
    <source>
        <dbReference type="ARBA" id="ARBA00000654"/>
    </source>
</evidence>
<evidence type="ECO:0000313" key="10">
    <source>
        <dbReference type="EMBL" id="RJL31830.1"/>
    </source>
</evidence>
<organism evidence="10 11">
    <name type="scientific">Bailinhaonella thermotolerans</name>
    <dbReference type="NCBI Taxonomy" id="1070861"/>
    <lineage>
        <taxon>Bacteria</taxon>
        <taxon>Bacillati</taxon>
        <taxon>Actinomycetota</taxon>
        <taxon>Actinomycetes</taxon>
        <taxon>Streptosporangiales</taxon>
        <taxon>Streptosporangiaceae</taxon>
        <taxon>Bailinhaonella</taxon>
    </lineage>
</organism>
<evidence type="ECO:0000256" key="7">
    <source>
        <dbReference type="ARBA" id="ARBA00023270"/>
    </source>
</evidence>
<evidence type="ECO:0000313" key="11">
    <source>
        <dbReference type="Proteomes" id="UP000265768"/>
    </source>
</evidence>
<keyword evidence="6 10" id="KW-0456">Lyase</keyword>
<evidence type="ECO:0000256" key="3">
    <source>
        <dbReference type="ARBA" id="ARBA00006906"/>
    </source>
</evidence>
<feature type="compositionally biased region" description="Basic and acidic residues" evidence="9">
    <location>
        <begin position="58"/>
        <end position="81"/>
    </location>
</feature>
<comment type="subunit">
    <text evidence="4">Homotrimer.</text>
</comment>
<dbReference type="InterPro" id="IPR031338">
    <property type="entry name" value="KDPG/KHG_AS_2"/>
</dbReference>
<protein>
    <recommendedName>
        <fullName evidence="5">2-dehydro-3-deoxy-phosphogluconate aldolase</fullName>
        <ecNumber evidence="5">4.1.2.14</ecNumber>
    </recommendedName>
</protein>
<accession>A0A3A4B360</accession>
<evidence type="ECO:0000256" key="6">
    <source>
        <dbReference type="ARBA" id="ARBA00023239"/>
    </source>
</evidence>
<dbReference type="GO" id="GO:0008675">
    <property type="term" value="F:2-dehydro-3-deoxy-phosphogluconate aldolase activity"/>
    <property type="evidence" value="ECO:0007669"/>
    <property type="project" value="UniProtKB-EC"/>
</dbReference>
<gene>
    <name evidence="10" type="primary">eda</name>
    <name evidence="10" type="ORF">D5H75_18075</name>
</gene>
<keyword evidence="11" id="KW-1185">Reference proteome</keyword>
<feature type="compositionally biased region" description="Basic and acidic residues" evidence="9">
    <location>
        <begin position="14"/>
        <end position="39"/>
    </location>
</feature>
<dbReference type="Proteomes" id="UP000265768">
    <property type="component" value="Unassembled WGS sequence"/>
</dbReference>
<dbReference type="InterPro" id="IPR031337">
    <property type="entry name" value="KDPG/KHG_AS_1"/>
</dbReference>
<feature type="compositionally biased region" description="Basic residues" evidence="9">
    <location>
        <begin position="238"/>
        <end position="247"/>
    </location>
</feature>
<dbReference type="OrthoDB" id="9805177at2"/>
<feature type="compositionally biased region" description="Basic residues" evidence="9">
    <location>
        <begin position="101"/>
        <end position="118"/>
    </location>
</feature>
<dbReference type="EMBL" id="QZEY01000006">
    <property type="protein sequence ID" value="RJL31830.1"/>
    <property type="molecule type" value="Genomic_DNA"/>
</dbReference>
<dbReference type="NCBIfam" id="TIGR01182">
    <property type="entry name" value="eda"/>
    <property type="match status" value="1"/>
</dbReference>
<dbReference type="SUPFAM" id="SSF51569">
    <property type="entry name" value="Aldolase"/>
    <property type="match status" value="1"/>
</dbReference>
<evidence type="ECO:0000256" key="2">
    <source>
        <dbReference type="ARBA" id="ARBA00004736"/>
    </source>
</evidence>
<dbReference type="AlphaFoldDB" id="A0A3A4B360"/>
<comment type="similarity">
    <text evidence="3">Belongs to the KHG/KDPG aldolase family.</text>
</comment>
<dbReference type="CDD" id="cd00452">
    <property type="entry name" value="KDPG_aldolase"/>
    <property type="match status" value="1"/>
</dbReference>
<dbReference type="PROSITE" id="PS00160">
    <property type="entry name" value="ALDOLASE_KDPG_KHG_2"/>
    <property type="match status" value="1"/>
</dbReference>
<comment type="pathway">
    <text evidence="2">Carbohydrate acid metabolism; 2-dehydro-3-deoxy-D-gluconate degradation; D-glyceraldehyde 3-phosphate and pyruvate from 2-dehydro-3-deoxy-D-gluconate: step 2/2.</text>
</comment>
<feature type="compositionally biased region" description="Basic residues" evidence="9">
    <location>
        <begin position="189"/>
        <end position="217"/>
    </location>
</feature>
<keyword evidence="8" id="KW-0119">Carbohydrate metabolism</keyword>
<evidence type="ECO:0000256" key="9">
    <source>
        <dbReference type="SAM" id="MobiDB-lite"/>
    </source>
</evidence>
<comment type="caution">
    <text evidence="10">The sequence shown here is derived from an EMBL/GenBank/DDBJ whole genome shotgun (WGS) entry which is preliminary data.</text>
</comment>
<feature type="compositionally biased region" description="Low complexity" evidence="9">
    <location>
        <begin position="218"/>
        <end position="233"/>
    </location>
</feature>
<proteinExistence type="inferred from homology"/>
<dbReference type="PANTHER" id="PTHR30246:SF1">
    <property type="entry name" value="2-DEHYDRO-3-DEOXY-6-PHOSPHOGALACTONATE ALDOLASE-RELATED"/>
    <property type="match status" value="1"/>
</dbReference>
<feature type="compositionally biased region" description="Basic residues" evidence="9">
    <location>
        <begin position="82"/>
        <end position="92"/>
    </location>
</feature>
<dbReference type="NCBIfam" id="NF004325">
    <property type="entry name" value="PRK05718.1"/>
    <property type="match status" value="1"/>
</dbReference>
<dbReference type="InterPro" id="IPR013785">
    <property type="entry name" value="Aldolase_TIM"/>
</dbReference>
<comment type="catalytic activity">
    <reaction evidence="1">
        <text>2-dehydro-3-deoxy-6-phospho-D-gluconate = D-glyceraldehyde 3-phosphate + pyruvate</text>
        <dbReference type="Rhea" id="RHEA:17089"/>
        <dbReference type="ChEBI" id="CHEBI:15361"/>
        <dbReference type="ChEBI" id="CHEBI:57569"/>
        <dbReference type="ChEBI" id="CHEBI:59776"/>
        <dbReference type="EC" id="4.1.2.14"/>
    </reaction>
</comment>
<dbReference type="InterPro" id="IPR000887">
    <property type="entry name" value="Aldlse_KDPG_KHG"/>
</dbReference>